<dbReference type="Gene3D" id="3.30.2350.10">
    <property type="entry name" value="Pseudouridine synthase"/>
    <property type="match status" value="1"/>
</dbReference>
<dbReference type="EMBL" id="JAWDIP010000003">
    <property type="protein sequence ID" value="MDY0393429.1"/>
    <property type="molecule type" value="Genomic_DNA"/>
</dbReference>
<comment type="catalytic activity">
    <reaction evidence="1 5">
        <text>a uridine in RNA = a pseudouridine in RNA</text>
        <dbReference type="Rhea" id="RHEA:48348"/>
        <dbReference type="Rhea" id="RHEA-COMP:12068"/>
        <dbReference type="Rhea" id="RHEA-COMP:12069"/>
        <dbReference type="ChEBI" id="CHEBI:65314"/>
        <dbReference type="ChEBI" id="CHEBI:65315"/>
    </reaction>
</comment>
<dbReference type="PANTHER" id="PTHR21600:SF44">
    <property type="entry name" value="RIBOSOMAL LARGE SUBUNIT PSEUDOURIDINE SYNTHASE D"/>
    <property type="match status" value="1"/>
</dbReference>
<sequence>MAKYQTPKDKHSLYFKVKDPILLLPFLLEVMPNRGRNSVKSILKRGQVTVDDHIETKHDYRLHPGQTIAILKNKAAAKENILVGMTILYEDQDLIVIHKEAGLLSIATLKEKKMTAYHQLIEHVRREHPQNKIFVVHRLDKDTSGVMMFAKNERTKQALQRSWRESVKKRTYVALVEGKVSTKNGYISSWLKETSTHLMYSSPTNNGGQHAITHYKVLQSNQHFSLLEVQLETGRKNQIRVHMQDLGHPVVGDKKYGSKHNPIRRLGLHAKTLSFIHPTKGKQLTFEAEVPKTFWKVSKKIEDASKKIFTNPIMKQFIILL</sequence>
<evidence type="ECO:0000256" key="3">
    <source>
        <dbReference type="ARBA" id="ARBA00023235"/>
    </source>
</evidence>
<evidence type="ECO:0000259" key="6">
    <source>
        <dbReference type="Pfam" id="PF00849"/>
    </source>
</evidence>
<comment type="similarity">
    <text evidence="2 5">Belongs to the pseudouridine synthase RluA family.</text>
</comment>
<dbReference type="PROSITE" id="PS01129">
    <property type="entry name" value="PSI_RLU"/>
    <property type="match status" value="1"/>
</dbReference>
<dbReference type="PROSITE" id="PS50889">
    <property type="entry name" value="S4"/>
    <property type="match status" value="1"/>
</dbReference>
<comment type="caution">
    <text evidence="7">The sequence shown here is derived from an EMBL/GenBank/DDBJ whole genome shotgun (WGS) entry which is preliminary data.</text>
</comment>
<evidence type="ECO:0000256" key="1">
    <source>
        <dbReference type="ARBA" id="ARBA00000073"/>
    </source>
</evidence>
<comment type="function">
    <text evidence="5">Responsible for synthesis of pseudouridine from uracil.</text>
</comment>
<keyword evidence="8" id="KW-1185">Reference proteome</keyword>
<evidence type="ECO:0000256" key="2">
    <source>
        <dbReference type="ARBA" id="ARBA00010876"/>
    </source>
</evidence>
<proteinExistence type="inferred from homology"/>
<keyword evidence="4" id="KW-0694">RNA-binding</keyword>
<organism evidence="7 8">
    <name type="scientific">Tigheibacillus halophilus</name>
    <dbReference type="NCBI Taxonomy" id="361280"/>
    <lineage>
        <taxon>Bacteria</taxon>
        <taxon>Bacillati</taxon>
        <taxon>Bacillota</taxon>
        <taxon>Bacilli</taxon>
        <taxon>Bacillales</taxon>
        <taxon>Bacillaceae</taxon>
        <taxon>Tigheibacillus</taxon>
    </lineage>
</organism>
<dbReference type="GO" id="GO:0016853">
    <property type="term" value="F:isomerase activity"/>
    <property type="evidence" value="ECO:0007669"/>
    <property type="project" value="UniProtKB-KW"/>
</dbReference>
<reference evidence="7 8" key="1">
    <citation type="submission" date="2023-10" db="EMBL/GenBank/DDBJ databases">
        <title>Virgibacillus halophilus 5B73C genome.</title>
        <authorList>
            <person name="Miliotis G."/>
            <person name="Sengupta P."/>
            <person name="Hameed A."/>
            <person name="Chuvochina M."/>
            <person name="Mcdonagh F."/>
            <person name="Simpson A.C."/>
            <person name="Singh N.K."/>
            <person name="Rekha P.D."/>
            <person name="Raman K."/>
            <person name="Hugenholtz P."/>
            <person name="Venkateswaran K."/>
        </authorList>
    </citation>
    <scope>NUCLEOTIDE SEQUENCE [LARGE SCALE GENOMIC DNA]</scope>
    <source>
        <strain evidence="7 8">5B73C</strain>
    </source>
</reference>
<dbReference type="SUPFAM" id="SSF55120">
    <property type="entry name" value="Pseudouridine synthase"/>
    <property type="match status" value="1"/>
</dbReference>
<dbReference type="Pfam" id="PF00849">
    <property type="entry name" value="PseudoU_synth_2"/>
    <property type="match status" value="1"/>
</dbReference>
<evidence type="ECO:0000313" key="7">
    <source>
        <dbReference type="EMBL" id="MDY0393429.1"/>
    </source>
</evidence>
<evidence type="ECO:0000256" key="4">
    <source>
        <dbReference type="PROSITE-ProRule" id="PRU00182"/>
    </source>
</evidence>
<evidence type="ECO:0000313" key="8">
    <source>
        <dbReference type="Proteomes" id="UP001281447"/>
    </source>
</evidence>
<dbReference type="InterPro" id="IPR020103">
    <property type="entry name" value="PsdUridine_synth_cat_dom_sf"/>
</dbReference>
<dbReference type="InterPro" id="IPR006224">
    <property type="entry name" value="PsdUridine_synth_RluA-like_CS"/>
</dbReference>
<dbReference type="Gene3D" id="3.10.290.10">
    <property type="entry name" value="RNA-binding S4 domain"/>
    <property type="match status" value="1"/>
</dbReference>
<feature type="domain" description="Pseudouridine synthase RsuA/RluA-like" evidence="6">
    <location>
        <begin position="93"/>
        <end position="244"/>
    </location>
</feature>
<gene>
    <name evidence="7" type="ORF">RWE15_02010</name>
</gene>
<accession>A0ABU5C4D7</accession>
<dbReference type="PANTHER" id="PTHR21600">
    <property type="entry name" value="MITOCHONDRIAL RNA PSEUDOURIDINE SYNTHASE"/>
    <property type="match status" value="1"/>
</dbReference>
<dbReference type="EC" id="5.4.99.-" evidence="5"/>
<dbReference type="NCBIfam" id="TIGR00005">
    <property type="entry name" value="rluA_subfam"/>
    <property type="match status" value="1"/>
</dbReference>
<evidence type="ECO:0000256" key="5">
    <source>
        <dbReference type="RuleBase" id="RU362028"/>
    </source>
</evidence>
<dbReference type="Proteomes" id="UP001281447">
    <property type="component" value="Unassembled WGS sequence"/>
</dbReference>
<dbReference type="InterPro" id="IPR036986">
    <property type="entry name" value="S4_RNA-bd_sf"/>
</dbReference>
<name>A0ABU5C4D7_9BACI</name>
<dbReference type="InterPro" id="IPR006145">
    <property type="entry name" value="PsdUridine_synth_RsuA/RluA"/>
</dbReference>
<dbReference type="InterPro" id="IPR050188">
    <property type="entry name" value="RluA_PseudoU_synthase"/>
</dbReference>
<keyword evidence="3 5" id="KW-0413">Isomerase</keyword>
<dbReference type="InterPro" id="IPR006225">
    <property type="entry name" value="PsdUridine_synth_RluC/D"/>
</dbReference>
<protein>
    <recommendedName>
        <fullName evidence="5">Pseudouridine synthase</fullName>
        <ecNumber evidence="5">5.4.99.-</ecNumber>
    </recommendedName>
</protein>
<dbReference type="CDD" id="cd02869">
    <property type="entry name" value="PseudoU_synth_RluA_like"/>
    <property type="match status" value="1"/>
</dbReference>